<proteinExistence type="predicted"/>
<reference evidence="1 2" key="1">
    <citation type="submission" date="2023-05" db="EMBL/GenBank/DDBJ databases">
        <title>Xanthomonas rydalmerenesis sp. nov., a novel Xanthomonas species isolated from Fragaria x ananassa.</title>
        <authorList>
            <person name="McKnight D.J.E."/>
            <person name="Wong-Bajracharya J."/>
            <person name="Okoh E.B."/>
            <person name="Snijders F."/>
            <person name="Lidbetter F."/>
            <person name="Webster J."/>
            <person name="Djordjevic S.P."/>
            <person name="Bogema D.R."/>
            <person name="Chapman T.A."/>
        </authorList>
    </citation>
    <scope>NUCLEOTIDE SEQUENCE [LARGE SCALE GENOMIC DNA]</scope>
    <source>
        <strain evidence="1 2">DAR34883</strain>
    </source>
</reference>
<protein>
    <submittedName>
        <fullName evidence="1">Uncharacterized protein</fullName>
    </submittedName>
</protein>
<name>A0ABZ0JJ64_9XANT</name>
<organism evidence="1 2">
    <name type="scientific">Xanthomonas rydalmerensis</name>
    <dbReference type="NCBI Taxonomy" id="3046274"/>
    <lineage>
        <taxon>Bacteria</taxon>
        <taxon>Pseudomonadati</taxon>
        <taxon>Pseudomonadota</taxon>
        <taxon>Gammaproteobacteria</taxon>
        <taxon>Lysobacterales</taxon>
        <taxon>Lysobacteraceae</taxon>
        <taxon>Xanthomonas</taxon>
    </lineage>
</organism>
<keyword evidence="2" id="KW-1185">Reference proteome</keyword>
<dbReference type="RefSeq" id="WP_317843615.1">
    <property type="nucleotide sequence ID" value="NZ_CP126170.1"/>
</dbReference>
<gene>
    <name evidence="1" type="ORF">QN243_15650</name>
</gene>
<accession>A0ABZ0JJ64</accession>
<sequence>MPTYAIEARSFCVVGIASHNFWVLRDEQGNALAELHGLATDRATGHAIPIGTDEARHSLRAWHYPHTHEYAQSIGAQIDSTSFLRDDQPSRIVVTGDKDHILARWNAAVQAIAELNAMDLDYPRYGIKLFGKTINSNAAYRTFGELMDVPVPAFYGRLAPGLASCMLDRERTEALRYREQSALDRRGTPLMGNHA</sequence>
<dbReference type="Proteomes" id="UP001302020">
    <property type="component" value="Chromosome"/>
</dbReference>
<dbReference type="EMBL" id="CP126172">
    <property type="protein sequence ID" value="WOS39842.1"/>
    <property type="molecule type" value="Genomic_DNA"/>
</dbReference>
<evidence type="ECO:0000313" key="2">
    <source>
        <dbReference type="Proteomes" id="UP001302020"/>
    </source>
</evidence>
<evidence type="ECO:0000313" key="1">
    <source>
        <dbReference type="EMBL" id="WOS39842.1"/>
    </source>
</evidence>